<dbReference type="GO" id="GO:0019301">
    <property type="term" value="P:rhamnose catabolic process"/>
    <property type="evidence" value="ECO:0007669"/>
    <property type="project" value="TreeGrafter"/>
</dbReference>
<dbReference type="GO" id="GO:0006071">
    <property type="term" value="P:glycerol metabolic process"/>
    <property type="evidence" value="ECO:0007669"/>
    <property type="project" value="TreeGrafter"/>
</dbReference>
<name>A0A9X1VPC6_9FLAO</name>
<accession>A0A9X1VPC6</accession>
<evidence type="ECO:0000313" key="5">
    <source>
        <dbReference type="EMBL" id="MCI2229850.1"/>
    </source>
</evidence>
<dbReference type="GO" id="GO:0004370">
    <property type="term" value="F:glycerol kinase activity"/>
    <property type="evidence" value="ECO:0007669"/>
    <property type="project" value="TreeGrafter"/>
</dbReference>
<dbReference type="EMBL" id="JAKQYM010000008">
    <property type="protein sequence ID" value="MCI2229850.1"/>
    <property type="molecule type" value="Genomic_DNA"/>
</dbReference>
<dbReference type="CDD" id="cd07772">
    <property type="entry name" value="ASKHA_NBD_FGGY_NaCK-like"/>
    <property type="match status" value="1"/>
</dbReference>
<keyword evidence="6" id="KW-1185">Reference proteome</keyword>
<protein>
    <submittedName>
        <fullName evidence="5">Carbohydrate kinase</fullName>
    </submittedName>
</protein>
<dbReference type="PANTHER" id="PTHR10196:SF93">
    <property type="entry name" value="L-RHAMNULOKINASE"/>
    <property type="match status" value="1"/>
</dbReference>
<dbReference type="RefSeq" id="WP_242178959.1">
    <property type="nucleotide sequence ID" value="NZ_JAKQYM010000008.1"/>
</dbReference>
<proteinExistence type="inferred from homology"/>
<dbReference type="AlphaFoldDB" id="A0A9X1VPC6"/>
<dbReference type="InterPro" id="IPR018484">
    <property type="entry name" value="FGGY_N"/>
</dbReference>
<feature type="domain" description="Carbohydrate kinase FGGY N-terminal" evidence="4">
    <location>
        <begin position="10"/>
        <end position="228"/>
    </location>
</feature>
<gene>
    <name evidence="5" type="ORF">MC378_11790</name>
</gene>
<dbReference type="Proteomes" id="UP001139369">
    <property type="component" value="Unassembled WGS sequence"/>
</dbReference>
<dbReference type="Pfam" id="PF00370">
    <property type="entry name" value="FGGY_N"/>
    <property type="match status" value="1"/>
</dbReference>
<dbReference type="SUPFAM" id="SSF53067">
    <property type="entry name" value="Actin-like ATPase domain"/>
    <property type="match status" value="1"/>
</dbReference>
<reference evidence="5" key="1">
    <citation type="submission" date="2022-02" db="EMBL/GenBank/DDBJ databases">
        <title>Polaribacter sp. MSW13, isolated from seawater.</title>
        <authorList>
            <person name="Kristyanto S."/>
            <person name="Jung J."/>
            <person name="Jeon C.O."/>
        </authorList>
    </citation>
    <scope>NUCLEOTIDE SEQUENCE</scope>
    <source>
        <strain evidence="5">MSW13</strain>
    </source>
</reference>
<keyword evidence="3 5" id="KW-0418">Kinase</keyword>
<evidence type="ECO:0000256" key="1">
    <source>
        <dbReference type="ARBA" id="ARBA00009156"/>
    </source>
</evidence>
<dbReference type="Gene3D" id="3.30.420.40">
    <property type="match status" value="2"/>
</dbReference>
<comment type="caution">
    <text evidence="5">The sequence shown here is derived from an EMBL/GenBank/DDBJ whole genome shotgun (WGS) entry which is preliminary data.</text>
</comment>
<evidence type="ECO:0000313" key="6">
    <source>
        <dbReference type="Proteomes" id="UP001139369"/>
    </source>
</evidence>
<dbReference type="PANTHER" id="PTHR10196">
    <property type="entry name" value="SUGAR KINASE"/>
    <property type="match status" value="1"/>
</dbReference>
<evidence type="ECO:0000259" key="4">
    <source>
        <dbReference type="Pfam" id="PF00370"/>
    </source>
</evidence>
<dbReference type="GO" id="GO:0005829">
    <property type="term" value="C:cytosol"/>
    <property type="evidence" value="ECO:0007669"/>
    <property type="project" value="TreeGrafter"/>
</dbReference>
<sequence>MDALLKQKVIAVFDIGKTNKKFFLFDTKYREVYKEYITLTEIVDEDGFPTEDIYALQNWMKSLFDTMLLSDKFEITAVNFSTYGASFIHLDENGKILTPLYNYLKPIPSTILDDFESTYGDISVETGSPKSAMLNSGMQLYWIKKSNPEVYKKIKYSLHLPQYLSYLFTGIPLNEYTSLGCHTALWDYQNKDYHSWVYQEEIHKILPPIVSAETSIHKVYNGKPIKIGVGIHDSSSALIPYMRSYKKPFILVSTGTWSVSLNPYSKSLLTKADLLNNTINYMKVNGEAVKSSKLLLGKEYQYQVNLLSNYFKVPSDFHKLVKFDDKIFKNIENNFADCFRWEYLSNQKKPIKTTITQTNFQEAYHQLMMELVQLQIKNIEASKGVNKSIKNIFIDGGFSDNDVFIQLLTYYLKDLKVWSTNSSLGSSLGAAIVISNKKLGAKFLKKKYVLKKHIPFILK</sequence>
<keyword evidence="2" id="KW-0808">Transferase</keyword>
<organism evidence="5 6">
    <name type="scientific">Polaribacter marinus</name>
    <dbReference type="NCBI Taxonomy" id="2916838"/>
    <lineage>
        <taxon>Bacteria</taxon>
        <taxon>Pseudomonadati</taxon>
        <taxon>Bacteroidota</taxon>
        <taxon>Flavobacteriia</taxon>
        <taxon>Flavobacteriales</taxon>
        <taxon>Flavobacteriaceae</taxon>
    </lineage>
</organism>
<dbReference type="InterPro" id="IPR043129">
    <property type="entry name" value="ATPase_NBD"/>
</dbReference>
<comment type="similarity">
    <text evidence="1">Belongs to the FGGY kinase family.</text>
</comment>
<evidence type="ECO:0000256" key="2">
    <source>
        <dbReference type="ARBA" id="ARBA00022679"/>
    </source>
</evidence>
<evidence type="ECO:0000256" key="3">
    <source>
        <dbReference type="ARBA" id="ARBA00022777"/>
    </source>
</evidence>